<feature type="domain" description="Pseudouridine synthase II N-terminal" evidence="5">
    <location>
        <begin position="161"/>
        <end position="311"/>
    </location>
</feature>
<keyword evidence="3" id="KW-0819">tRNA processing</keyword>
<sequence>MKPMNLQRAITAKKHFFFSSSSSLAHAANLLLPRSPHSARLLFPLHHQLRRTCGLSTTKTQNTLPNSFKRHEHVESEQLDGRFEETQSGIPLQPPIFDESTKEKVKELIGSLKKFPNGDGDPLHVSRNTDLPRKWDGPSGTILLVNKPKGWTSFTVCGKLRRLVKVQKVGHAGTLDPMATGLLIVGIGKATKLMERYQGMIKCYSGIFRLGEATSTWDADSPVIQSEPWEHIEDEDIERAGNLFRGEILQVPPMFSAIKIGGEKMYDKARKGETVELPPRRISIFKFDIDRSSVDRQNLMFRVTCSKGTYIRSLCVDLGKALGSCAHLIALRRDSIGEFLADEAWDFEELQEQIKKGY</sequence>
<dbReference type="OrthoDB" id="9995526at2759"/>
<dbReference type="InterPro" id="IPR014780">
    <property type="entry name" value="tRNA_psdUridine_synth_TruB"/>
</dbReference>
<gene>
    <name evidence="7" type="ORF">ZOSMA_15G00760</name>
</gene>
<dbReference type="AlphaFoldDB" id="A0A0K9PUM8"/>
<dbReference type="CDD" id="cd02573">
    <property type="entry name" value="PseudoU_synth_EcTruB"/>
    <property type="match status" value="1"/>
</dbReference>
<evidence type="ECO:0000256" key="2">
    <source>
        <dbReference type="ARBA" id="ARBA00012787"/>
    </source>
</evidence>
<evidence type="ECO:0000259" key="6">
    <source>
        <dbReference type="Pfam" id="PF16198"/>
    </source>
</evidence>
<dbReference type="EMBL" id="LFYR01000620">
    <property type="protein sequence ID" value="KMZ72738.1"/>
    <property type="molecule type" value="Genomic_DNA"/>
</dbReference>
<dbReference type="EC" id="5.4.99.25" evidence="2"/>
<comment type="similarity">
    <text evidence="1">Belongs to the pseudouridine synthase TruB family.</text>
</comment>
<proteinExistence type="inferred from homology"/>
<evidence type="ECO:0000256" key="1">
    <source>
        <dbReference type="ARBA" id="ARBA00008999"/>
    </source>
</evidence>
<evidence type="ECO:0000259" key="5">
    <source>
        <dbReference type="Pfam" id="PF01509"/>
    </source>
</evidence>
<dbReference type="GO" id="GO:0006400">
    <property type="term" value="P:tRNA modification"/>
    <property type="evidence" value="ECO:0000318"/>
    <property type="project" value="GO_Central"/>
</dbReference>
<evidence type="ECO:0000256" key="3">
    <source>
        <dbReference type="ARBA" id="ARBA00022694"/>
    </source>
</evidence>
<dbReference type="Pfam" id="PF16198">
    <property type="entry name" value="TruB_C_2"/>
    <property type="match status" value="1"/>
</dbReference>
<dbReference type="FunFam" id="3.30.2350.10:FF:000012">
    <property type="entry name" value="tRNA pseudouridine synthase B"/>
    <property type="match status" value="1"/>
</dbReference>
<evidence type="ECO:0000313" key="8">
    <source>
        <dbReference type="Proteomes" id="UP000036987"/>
    </source>
</evidence>
<dbReference type="GO" id="GO:0005634">
    <property type="term" value="C:nucleus"/>
    <property type="evidence" value="ECO:0000318"/>
    <property type="project" value="GO_Central"/>
</dbReference>
<dbReference type="PANTHER" id="PTHR13767:SF2">
    <property type="entry name" value="PSEUDOURIDYLATE SYNTHASE TRUB1"/>
    <property type="match status" value="1"/>
</dbReference>
<keyword evidence="8" id="KW-1185">Reference proteome</keyword>
<evidence type="ECO:0000256" key="4">
    <source>
        <dbReference type="ARBA" id="ARBA00023235"/>
    </source>
</evidence>
<dbReference type="InterPro" id="IPR002501">
    <property type="entry name" value="PsdUridine_synth_N"/>
</dbReference>
<dbReference type="NCBIfam" id="TIGR00431">
    <property type="entry name" value="TruB"/>
    <property type="match status" value="1"/>
</dbReference>
<dbReference type="GO" id="GO:0009982">
    <property type="term" value="F:pseudouridine synthase activity"/>
    <property type="evidence" value="ECO:0000318"/>
    <property type="project" value="GO_Central"/>
</dbReference>
<dbReference type="SUPFAM" id="SSF55120">
    <property type="entry name" value="Pseudouridine synthase"/>
    <property type="match status" value="1"/>
</dbReference>
<dbReference type="GO" id="GO:1990481">
    <property type="term" value="P:mRNA pseudouridine synthesis"/>
    <property type="evidence" value="ECO:0000318"/>
    <property type="project" value="GO_Central"/>
</dbReference>
<dbReference type="GO" id="GO:0160148">
    <property type="term" value="F:tRNA pseudouridine(55) synthase activity"/>
    <property type="evidence" value="ECO:0007669"/>
    <property type="project" value="UniProtKB-EC"/>
</dbReference>
<name>A0A0K9PUM8_ZOSMR</name>
<reference evidence="8" key="1">
    <citation type="journal article" date="2016" name="Nature">
        <title>The genome of the seagrass Zostera marina reveals angiosperm adaptation to the sea.</title>
        <authorList>
            <person name="Olsen J.L."/>
            <person name="Rouze P."/>
            <person name="Verhelst B."/>
            <person name="Lin Y.-C."/>
            <person name="Bayer T."/>
            <person name="Collen J."/>
            <person name="Dattolo E."/>
            <person name="De Paoli E."/>
            <person name="Dittami S."/>
            <person name="Maumus F."/>
            <person name="Michel G."/>
            <person name="Kersting A."/>
            <person name="Lauritano C."/>
            <person name="Lohaus R."/>
            <person name="Toepel M."/>
            <person name="Tonon T."/>
            <person name="Vanneste K."/>
            <person name="Amirebrahimi M."/>
            <person name="Brakel J."/>
            <person name="Bostroem C."/>
            <person name="Chovatia M."/>
            <person name="Grimwood J."/>
            <person name="Jenkins J.W."/>
            <person name="Jueterbock A."/>
            <person name="Mraz A."/>
            <person name="Stam W.T."/>
            <person name="Tice H."/>
            <person name="Bornberg-Bauer E."/>
            <person name="Green P.J."/>
            <person name="Pearson G.A."/>
            <person name="Procaccini G."/>
            <person name="Duarte C.M."/>
            <person name="Schmutz J."/>
            <person name="Reusch T.B.H."/>
            <person name="Van de Peer Y."/>
        </authorList>
    </citation>
    <scope>NUCLEOTIDE SEQUENCE [LARGE SCALE GENOMIC DNA]</scope>
    <source>
        <strain evidence="8">cv. Finnish</strain>
    </source>
</reference>
<dbReference type="STRING" id="29655.A0A0K9PUM8"/>
<organism evidence="7 8">
    <name type="scientific">Zostera marina</name>
    <name type="common">Eelgrass</name>
    <dbReference type="NCBI Taxonomy" id="29655"/>
    <lineage>
        <taxon>Eukaryota</taxon>
        <taxon>Viridiplantae</taxon>
        <taxon>Streptophyta</taxon>
        <taxon>Embryophyta</taxon>
        <taxon>Tracheophyta</taxon>
        <taxon>Spermatophyta</taxon>
        <taxon>Magnoliopsida</taxon>
        <taxon>Liliopsida</taxon>
        <taxon>Zosteraceae</taxon>
        <taxon>Zostera</taxon>
    </lineage>
</organism>
<dbReference type="InterPro" id="IPR032819">
    <property type="entry name" value="TruB_C"/>
</dbReference>
<keyword evidence="4" id="KW-0413">Isomerase</keyword>
<dbReference type="InterPro" id="IPR020103">
    <property type="entry name" value="PsdUridine_synth_cat_dom_sf"/>
</dbReference>
<comment type="caution">
    <text evidence="7">The sequence shown here is derived from an EMBL/GenBank/DDBJ whole genome shotgun (WGS) entry which is preliminary data.</text>
</comment>
<dbReference type="HAMAP" id="MF_01080">
    <property type="entry name" value="TruB_bact"/>
    <property type="match status" value="1"/>
</dbReference>
<dbReference type="GO" id="GO:0003723">
    <property type="term" value="F:RNA binding"/>
    <property type="evidence" value="ECO:0007669"/>
    <property type="project" value="InterPro"/>
</dbReference>
<feature type="domain" description="tRNA pseudouridylate synthase B C-terminal" evidence="6">
    <location>
        <begin position="312"/>
        <end position="353"/>
    </location>
</feature>
<accession>A0A0K9PUM8</accession>
<dbReference type="Gene3D" id="3.30.2350.10">
    <property type="entry name" value="Pseudouridine synthase"/>
    <property type="match status" value="1"/>
</dbReference>
<dbReference type="Proteomes" id="UP000036987">
    <property type="component" value="Unassembled WGS sequence"/>
</dbReference>
<dbReference type="Pfam" id="PF01509">
    <property type="entry name" value="TruB_N"/>
    <property type="match status" value="1"/>
</dbReference>
<dbReference type="PANTHER" id="PTHR13767">
    <property type="entry name" value="TRNA-PSEUDOURIDINE SYNTHASE"/>
    <property type="match status" value="1"/>
</dbReference>
<evidence type="ECO:0000313" key="7">
    <source>
        <dbReference type="EMBL" id="KMZ72738.1"/>
    </source>
</evidence>
<protein>
    <recommendedName>
        <fullName evidence="2">tRNA pseudouridine(55) synthase</fullName>
        <ecNumber evidence="2">5.4.99.25</ecNumber>
    </recommendedName>
</protein>